<keyword evidence="1" id="KW-0732">Signal</keyword>
<name>A0A3L8PV01_9GAMM</name>
<evidence type="ECO:0000313" key="3">
    <source>
        <dbReference type="Proteomes" id="UP000281474"/>
    </source>
</evidence>
<reference evidence="2 3" key="1">
    <citation type="submission" date="2018-09" db="EMBL/GenBank/DDBJ databases">
        <title>Phylogeny of the Shewanellaceae, and recommendation for two new genera, Pseudoshewanella and Parashewanella.</title>
        <authorList>
            <person name="Wang G."/>
        </authorList>
    </citation>
    <scope>NUCLEOTIDE SEQUENCE [LARGE SCALE GENOMIC DNA]</scope>
    <source>
        <strain evidence="2 3">C51</strain>
    </source>
</reference>
<keyword evidence="3" id="KW-1185">Reference proteome</keyword>
<protein>
    <submittedName>
        <fullName evidence="2">Uncharacterized protein</fullName>
    </submittedName>
</protein>
<evidence type="ECO:0000313" key="2">
    <source>
        <dbReference type="EMBL" id="RLV59146.1"/>
    </source>
</evidence>
<gene>
    <name evidence="2" type="ORF">D5018_13465</name>
</gene>
<dbReference type="OrthoDB" id="6400721at2"/>
<organism evidence="2 3">
    <name type="scientific">Parashewanella curva</name>
    <dbReference type="NCBI Taxonomy" id="2338552"/>
    <lineage>
        <taxon>Bacteria</taxon>
        <taxon>Pseudomonadati</taxon>
        <taxon>Pseudomonadota</taxon>
        <taxon>Gammaproteobacteria</taxon>
        <taxon>Alteromonadales</taxon>
        <taxon>Shewanellaceae</taxon>
        <taxon>Parashewanella</taxon>
    </lineage>
</organism>
<feature type="signal peptide" evidence="1">
    <location>
        <begin position="1"/>
        <end position="20"/>
    </location>
</feature>
<dbReference type="EMBL" id="QZEI01000042">
    <property type="protein sequence ID" value="RLV59146.1"/>
    <property type="molecule type" value="Genomic_DNA"/>
</dbReference>
<comment type="caution">
    <text evidence="2">The sequence shown here is derived from an EMBL/GenBank/DDBJ whole genome shotgun (WGS) entry which is preliminary data.</text>
</comment>
<accession>A0A3L8PV01</accession>
<dbReference type="RefSeq" id="WP_121839519.1">
    <property type="nucleotide sequence ID" value="NZ_ML014791.1"/>
</dbReference>
<dbReference type="Proteomes" id="UP000281474">
    <property type="component" value="Unassembled WGS sequence"/>
</dbReference>
<sequence>MPNQKLILITAIFFSSIAQAHSFKISELPSKLQENNFASYGNGQQVCDSVAADHPNVKTCFPILNLSQKNALILTFPNGSDDIVQSDSSYAAFNITDNKSFNTTITLFDGREKTNVIYTGPIKSWEGLICDDTECHPWPK</sequence>
<evidence type="ECO:0000256" key="1">
    <source>
        <dbReference type="SAM" id="SignalP"/>
    </source>
</evidence>
<feature type="chain" id="PRO_5017941973" evidence="1">
    <location>
        <begin position="21"/>
        <end position="140"/>
    </location>
</feature>
<dbReference type="AlphaFoldDB" id="A0A3L8PV01"/>
<proteinExistence type="predicted"/>